<proteinExistence type="predicted"/>
<dbReference type="Proteomes" id="UP000008022">
    <property type="component" value="Unassembled WGS sequence"/>
</dbReference>
<feature type="compositionally biased region" description="Basic and acidic residues" evidence="1">
    <location>
        <begin position="45"/>
        <end position="63"/>
    </location>
</feature>
<evidence type="ECO:0000313" key="2">
    <source>
        <dbReference type="EnsemblPlants" id="ORUFI10G10020.1"/>
    </source>
</evidence>
<sequence length="63" mass="6583">MLPRRLRPPAAPSCSPAGHQPRPAAPPLPPAPAGAPAAPQSRPCRGKERSRKVERGGKDEDDA</sequence>
<evidence type="ECO:0000313" key="3">
    <source>
        <dbReference type="Proteomes" id="UP000008022"/>
    </source>
</evidence>
<keyword evidence="3" id="KW-1185">Reference proteome</keyword>
<dbReference type="HOGENOM" id="CLU_2889790_0_0_1"/>
<evidence type="ECO:0000256" key="1">
    <source>
        <dbReference type="SAM" id="MobiDB-lite"/>
    </source>
</evidence>
<dbReference type="AlphaFoldDB" id="A0A0E0QYY5"/>
<accession>A0A0E0QYY5</accession>
<protein>
    <submittedName>
        <fullName evidence="2">Uncharacterized protein</fullName>
    </submittedName>
</protein>
<dbReference type="EnsemblPlants" id="ORUFI10G10020.1">
    <property type="protein sequence ID" value="ORUFI10G10020.1"/>
    <property type="gene ID" value="ORUFI10G10020"/>
</dbReference>
<dbReference type="Gramene" id="ORUFI10G10020.1">
    <property type="protein sequence ID" value="ORUFI10G10020.1"/>
    <property type="gene ID" value="ORUFI10G10020"/>
</dbReference>
<organism evidence="2 3">
    <name type="scientific">Oryza rufipogon</name>
    <name type="common">Brownbeard rice</name>
    <name type="synonym">Asian wild rice</name>
    <dbReference type="NCBI Taxonomy" id="4529"/>
    <lineage>
        <taxon>Eukaryota</taxon>
        <taxon>Viridiplantae</taxon>
        <taxon>Streptophyta</taxon>
        <taxon>Embryophyta</taxon>
        <taxon>Tracheophyta</taxon>
        <taxon>Spermatophyta</taxon>
        <taxon>Magnoliopsida</taxon>
        <taxon>Liliopsida</taxon>
        <taxon>Poales</taxon>
        <taxon>Poaceae</taxon>
        <taxon>BOP clade</taxon>
        <taxon>Oryzoideae</taxon>
        <taxon>Oryzeae</taxon>
        <taxon>Oryzinae</taxon>
        <taxon>Oryza</taxon>
    </lineage>
</organism>
<feature type="compositionally biased region" description="Pro residues" evidence="1">
    <location>
        <begin position="23"/>
        <end position="33"/>
    </location>
</feature>
<name>A0A0E0QYY5_ORYRU</name>
<reference evidence="3" key="1">
    <citation type="submission" date="2013-06" db="EMBL/GenBank/DDBJ databases">
        <authorList>
            <person name="Zhao Q."/>
        </authorList>
    </citation>
    <scope>NUCLEOTIDE SEQUENCE</scope>
    <source>
        <strain evidence="3">cv. W1943</strain>
    </source>
</reference>
<reference evidence="2" key="2">
    <citation type="submission" date="2015-06" db="UniProtKB">
        <authorList>
            <consortium name="EnsemblPlants"/>
        </authorList>
    </citation>
    <scope>IDENTIFICATION</scope>
</reference>
<feature type="region of interest" description="Disordered" evidence="1">
    <location>
        <begin position="1"/>
        <end position="63"/>
    </location>
</feature>